<dbReference type="VEuPathDB" id="FungiDB:AN8175"/>
<organism evidence="3 4">
    <name type="scientific">Emericella nidulans (strain FGSC A4 / ATCC 38163 / CBS 112.46 / NRRL 194 / M139)</name>
    <name type="common">Aspergillus nidulans</name>
    <dbReference type="NCBI Taxonomy" id="227321"/>
    <lineage>
        <taxon>Eukaryota</taxon>
        <taxon>Fungi</taxon>
        <taxon>Dikarya</taxon>
        <taxon>Ascomycota</taxon>
        <taxon>Pezizomycotina</taxon>
        <taxon>Eurotiomycetes</taxon>
        <taxon>Eurotiomycetidae</taxon>
        <taxon>Eurotiales</taxon>
        <taxon>Aspergillaceae</taxon>
        <taxon>Aspergillus</taxon>
        <taxon>Aspergillus subgen. Nidulantes</taxon>
    </lineage>
</organism>
<evidence type="ECO:0000313" key="3">
    <source>
        <dbReference type="EMBL" id="CBF74037.1"/>
    </source>
</evidence>
<feature type="chain" id="PRO_5010270420" description="Lytic polysaccharide monooxygenase" evidence="2">
    <location>
        <begin position="20"/>
        <end position="418"/>
    </location>
</feature>
<evidence type="ECO:0008006" key="5">
    <source>
        <dbReference type="Google" id="ProtNLM"/>
    </source>
</evidence>
<feature type="region of interest" description="Disordered" evidence="1">
    <location>
        <begin position="322"/>
        <end position="344"/>
    </location>
</feature>
<gene>
    <name evidence="3" type="ORF">ANIA_08175</name>
</gene>
<name>Q5AU55_EMENI</name>
<dbReference type="AlphaFoldDB" id="Q5AU55"/>
<dbReference type="Proteomes" id="UP000000560">
    <property type="component" value="Chromosome II"/>
</dbReference>
<keyword evidence="2" id="KW-0732">Signal</keyword>
<feature type="region of interest" description="Disordered" evidence="1">
    <location>
        <begin position="243"/>
        <end position="283"/>
    </location>
</feature>
<dbReference type="Gene3D" id="2.70.50.70">
    <property type="match status" value="1"/>
</dbReference>
<dbReference type="RefSeq" id="XP_681444.1">
    <property type="nucleotide sequence ID" value="XM_676352.2"/>
</dbReference>
<dbReference type="PANTHER" id="PTHR36182">
    <property type="entry name" value="PROTEIN, PUTATIVE (AFU_ORTHOLOGUE AFUA_6G10930)-RELATED"/>
    <property type="match status" value="1"/>
</dbReference>
<reference evidence="4" key="2">
    <citation type="journal article" date="2009" name="Fungal Genet. Biol.">
        <title>The 2008 update of the Aspergillus nidulans genome annotation: a community effort.</title>
        <authorList>
            <person name="Wortman J.R."/>
            <person name="Gilsenan J.M."/>
            <person name="Joardar V."/>
            <person name="Deegan J."/>
            <person name="Clutterbuck J."/>
            <person name="Andersen M.R."/>
            <person name="Archer D."/>
            <person name="Bencina M."/>
            <person name="Braus G."/>
            <person name="Coutinho P."/>
            <person name="von Dohren H."/>
            <person name="Doonan J."/>
            <person name="Driessen A.J."/>
            <person name="Durek P."/>
            <person name="Espeso E."/>
            <person name="Fekete E."/>
            <person name="Flipphi M."/>
            <person name="Estrada C.G."/>
            <person name="Geysens S."/>
            <person name="Goldman G."/>
            <person name="de Groot P.W."/>
            <person name="Hansen K."/>
            <person name="Harris S.D."/>
            <person name="Heinekamp T."/>
            <person name="Helmstaedt K."/>
            <person name="Henrissat B."/>
            <person name="Hofmann G."/>
            <person name="Homan T."/>
            <person name="Horio T."/>
            <person name="Horiuchi H."/>
            <person name="James S."/>
            <person name="Jones M."/>
            <person name="Karaffa L."/>
            <person name="Karanyi Z."/>
            <person name="Kato M."/>
            <person name="Keller N."/>
            <person name="Kelly D.E."/>
            <person name="Kiel J.A."/>
            <person name="Kim J.M."/>
            <person name="van der Klei I.J."/>
            <person name="Klis F.M."/>
            <person name="Kovalchuk A."/>
            <person name="Krasevec N."/>
            <person name="Kubicek C.P."/>
            <person name="Liu B."/>
            <person name="Maccabe A."/>
            <person name="Meyer V."/>
            <person name="Mirabito P."/>
            <person name="Miskei M."/>
            <person name="Mos M."/>
            <person name="Mullins J."/>
            <person name="Nelson D.R."/>
            <person name="Nielsen J."/>
            <person name="Oakley B.R."/>
            <person name="Osmani S.A."/>
            <person name="Pakula T."/>
            <person name="Paszewski A."/>
            <person name="Paulsen I."/>
            <person name="Pilsyk S."/>
            <person name="Pocsi I."/>
            <person name="Punt P.J."/>
            <person name="Ram A.F."/>
            <person name="Ren Q."/>
            <person name="Robellet X."/>
            <person name="Robson G."/>
            <person name="Seiboth B."/>
            <person name="van Solingen P."/>
            <person name="Specht T."/>
            <person name="Sun J."/>
            <person name="Taheri-Talesh N."/>
            <person name="Takeshita N."/>
            <person name="Ussery D."/>
            <person name="vanKuyk P.A."/>
            <person name="Visser H."/>
            <person name="van de Vondervoort P.J."/>
            <person name="de Vries R.P."/>
            <person name="Walton J."/>
            <person name="Xiang X."/>
            <person name="Xiong Y."/>
            <person name="Zeng A.P."/>
            <person name="Brandt B.W."/>
            <person name="Cornell M.J."/>
            <person name="van den Hondel C.A."/>
            <person name="Visser J."/>
            <person name="Oliver S.G."/>
            <person name="Turner G."/>
        </authorList>
    </citation>
    <scope>GENOME REANNOTATION</scope>
    <source>
        <strain evidence="4">FGSC A4 / ATCC 38163 / CBS 112.46 / NRRL 194 / M139</strain>
    </source>
</reference>
<accession>C8V6Y8</accession>
<evidence type="ECO:0000256" key="1">
    <source>
        <dbReference type="SAM" id="MobiDB-lite"/>
    </source>
</evidence>
<dbReference type="EMBL" id="BN001302">
    <property type="protein sequence ID" value="CBF74037.1"/>
    <property type="molecule type" value="Genomic_DNA"/>
</dbReference>
<keyword evidence="4" id="KW-1185">Reference proteome</keyword>
<protein>
    <recommendedName>
        <fullName evidence="5">Lytic polysaccharide monooxygenase</fullName>
    </recommendedName>
</protein>
<sequence>MLAKSLAAAAILGFSLVDAHMVMTNPVPYNFKSWDNSPIAGDGSNFPCKETDYTVTTENYLTKGQEHTLEFQGGATHGGGSCQISITSDRAPTKDTQWSVIKSIEGGCMDPNEANTNQGGDAGMKNGFRPSFVIPEDFEDGQYTLAWTWINRIGQREFYMNCAPITISGGSSTKRSDVAAVEKRAQSYPPMFIANINGCKTEQNMSPRYPNPGSMVETLNEAHLIPDANNVCYEGSPTWGDAGFGSGGSSVEPTLGGDATGASSTPAAPTEATPAPTEAATPSISIGGTVAVPDFTGEPTAAQTTEPAAVIPTPSSTFVSVPAPTATPTSTPSTGTTSTAGALSGPCTDEGSWNCIGGSSFQRCASGTWTEVQTLSSGTECTPGQNTNFAVKAVQIKSRMLKEKRSRRRAHGHINIHS</sequence>
<accession>Q5AU55</accession>
<reference evidence="4" key="1">
    <citation type="journal article" date="2005" name="Nature">
        <title>Sequencing of Aspergillus nidulans and comparative analysis with A. fumigatus and A. oryzae.</title>
        <authorList>
            <person name="Galagan J.E."/>
            <person name="Calvo S.E."/>
            <person name="Cuomo C."/>
            <person name="Ma L.J."/>
            <person name="Wortman J.R."/>
            <person name="Batzoglou S."/>
            <person name="Lee S.I."/>
            <person name="Basturkmen M."/>
            <person name="Spevak C.C."/>
            <person name="Clutterbuck J."/>
            <person name="Kapitonov V."/>
            <person name="Jurka J."/>
            <person name="Scazzocchio C."/>
            <person name="Farman M."/>
            <person name="Butler J."/>
            <person name="Purcell S."/>
            <person name="Harris S."/>
            <person name="Braus G.H."/>
            <person name="Draht O."/>
            <person name="Busch S."/>
            <person name="D'Enfert C."/>
            <person name="Bouchier C."/>
            <person name="Goldman G.H."/>
            <person name="Bell-Pedersen D."/>
            <person name="Griffiths-Jones S."/>
            <person name="Doonan J.H."/>
            <person name="Yu J."/>
            <person name="Vienken K."/>
            <person name="Pain A."/>
            <person name="Freitag M."/>
            <person name="Selker E.U."/>
            <person name="Archer D.B."/>
            <person name="Penalva M.A."/>
            <person name="Oakley B.R."/>
            <person name="Momany M."/>
            <person name="Tanaka T."/>
            <person name="Kumagai T."/>
            <person name="Asai K."/>
            <person name="Machida M."/>
            <person name="Nierman W.C."/>
            <person name="Denning D.W."/>
            <person name="Caddick M."/>
            <person name="Hynes M."/>
            <person name="Paoletti M."/>
            <person name="Fischer R."/>
            <person name="Miller B."/>
            <person name="Dyer P."/>
            <person name="Sachs M.S."/>
            <person name="Osmani S.A."/>
            <person name="Birren B.W."/>
        </authorList>
    </citation>
    <scope>NUCLEOTIDE SEQUENCE [LARGE SCALE GENOMIC DNA]</scope>
    <source>
        <strain evidence="4">FGSC A4 / ATCC 38163 / CBS 112.46 / NRRL 194 / M139</strain>
    </source>
</reference>
<feature type="compositionally biased region" description="Low complexity" evidence="1">
    <location>
        <begin position="262"/>
        <end position="283"/>
    </location>
</feature>
<evidence type="ECO:0000256" key="2">
    <source>
        <dbReference type="SAM" id="SignalP"/>
    </source>
</evidence>
<dbReference type="InParanoid" id="Q5AU55"/>
<dbReference type="PANTHER" id="PTHR36182:SF2">
    <property type="entry name" value="LYTIC POLYSACCHARIDE MONOOXYGENASE"/>
    <property type="match status" value="1"/>
</dbReference>
<dbReference type="OMA" id="TWFNHVG"/>
<dbReference type="HOGENOM" id="CLU_032571_1_0_1"/>
<evidence type="ECO:0000313" key="4">
    <source>
        <dbReference type="Proteomes" id="UP000000560"/>
    </source>
</evidence>
<dbReference type="STRING" id="227321.Q5AU55"/>
<proteinExistence type="predicted"/>
<dbReference type="SMR" id="Q5AU55"/>
<dbReference type="OrthoDB" id="2342176at2759"/>
<feature type="signal peptide" evidence="2">
    <location>
        <begin position="1"/>
        <end position="19"/>
    </location>
</feature>
<dbReference type="KEGG" id="ani:ANIA_08175"/>
<dbReference type="GeneID" id="2868975"/>
<dbReference type="eggNOG" id="ENOG502S005">
    <property type="taxonomic scope" value="Eukaryota"/>
</dbReference>